<proteinExistence type="predicted"/>
<reference evidence="1 2" key="1">
    <citation type="submission" date="2021-06" db="EMBL/GenBank/DDBJ databases">
        <title>Caerostris extrusa draft genome.</title>
        <authorList>
            <person name="Kono N."/>
            <person name="Arakawa K."/>
        </authorList>
    </citation>
    <scope>NUCLEOTIDE SEQUENCE [LARGE SCALE GENOMIC DNA]</scope>
</reference>
<name>A0AAV4XIZ4_CAEEX</name>
<gene>
    <name evidence="1" type="ORF">CEXT_154351</name>
</gene>
<evidence type="ECO:0000313" key="2">
    <source>
        <dbReference type="Proteomes" id="UP001054945"/>
    </source>
</evidence>
<dbReference type="AlphaFoldDB" id="A0AAV4XIZ4"/>
<protein>
    <submittedName>
        <fullName evidence="1">Uncharacterized protein</fullName>
    </submittedName>
</protein>
<keyword evidence="2" id="KW-1185">Reference proteome</keyword>
<dbReference type="EMBL" id="BPLR01017783">
    <property type="protein sequence ID" value="GIY94418.1"/>
    <property type="molecule type" value="Genomic_DNA"/>
</dbReference>
<dbReference type="Proteomes" id="UP001054945">
    <property type="component" value="Unassembled WGS sequence"/>
</dbReference>
<accession>A0AAV4XIZ4</accession>
<sequence>MSEPAELGVCPAGMSPGLWPRCPTALSAGLWGGASWKCYPCLPLGWPPLLENTIYQVLGELGVKAPESTLAWFIFAAGNLYETFVERKVVANRILKRKRKLSSLYTTCYV</sequence>
<comment type="caution">
    <text evidence="1">The sequence shown here is derived from an EMBL/GenBank/DDBJ whole genome shotgun (WGS) entry which is preliminary data.</text>
</comment>
<organism evidence="1 2">
    <name type="scientific">Caerostris extrusa</name>
    <name type="common">Bark spider</name>
    <name type="synonym">Caerostris bankana</name>
    <dbReference type="NCBI Taxonomy" id="172846"/>
    <lineage>
        <taxon>Eukaryota</taxon>
        <taxon>Metazoa</taxon>
        <taxon>Ecdysozoa</taxon>
        <taxon>Arthropoda</taxon>
        <taxon>Chelicerata</taxon>
        <taxon>Arachnida</taxon>
        <taxon>Araneae</taxon>
        <taxon>Araneomorphae</taxon>
        <taxon>Entelegynae</taxon>
        <taxon>Araneoidea</taxon>
        <taxon>Araneidae</taxon>
        <taxon>Caerostris</taxon>
    </lineage>
</organism>
<evidence type="ECO:0000313" key="1">
    <source>
        <dbReference type="EMBL" id="GIY94418.1"/>
    </source>
</evidence>